<dbReference type="RefSeq" id="WP_211533183.1">
    <property type="nucleotide sequence ID" value="NZ_CP058560.1"/>
</dbReference>
<organism evidence="6 7">
    <name type="scientific">Methanobacterium alkalithermotolerans</name>
    <dbReference type="NCBI Taxonomy" id="2731220"/>
    <lineage>
        <taxon>Archaea</taxon>
        <taxon>Methanobacteriati</taxon>
        <taxon>Methanobacteriota</taxon>
        <taxon>Methanomada group</taxon>
        <taxon>Methanobacteria</taxon>
        <taxon>Methanobacteriales</taxon>
        <taxon>Methanobacteriaceae</taxon>
        <taxon>Methanobacterium</taxon>
    </lineage>
</organism>
<reference evidence="6" key="1">
    <citation type="submission" date="2020-07" db="EMBL/GenBank/DDBJ databases">
        <title>Methanobacterium. sp. MethCan genome.</title>
        <authorList>
            <person name="Postec A."/>
            <person name="Quemeneur M."/>
        </authorList>
    </citation>
    <scope>NUCLEOTIDE SEQUENCE</scope>
    <source>
        <strain evidence="6">MethCAN</strain>
    </source>
</reference>
<dbReference type="InterPro" id="IPR031107">
    <property type="entry name" value="Small_HSP"/>
</dbReference>
<keyword evidence="7" id="KW-1185">Reference proteome</keyword>
<dbReference type="PANTHER" id="PTHR11527">
    <property type="entry name" value="HEAT-SHOCK PROTEIN 20 FAMILY MEMBER"/>
    <property type="match status" value="1"/>
</dbReference>
<dbReference type="PROSITE" id="PS51203">
    <property type="entry name" value="CS"/>
    <property type="match status" value="1"/>
</dbReference>
<proteinExistence type="inferred from homology"/>
<dbReference type="SUPFAM" id="SSF49764">
    <property type="entry name" value="HSP20-like chaperones"/>
    <property type="match status" value="1"/>
</dbReference>
<dbReference type="KEGG" id="meme:HYG87_10870"/>
<dbReference type="OrthoDB" id="198277at2157"/>
<dbReference type="EMBL" id="CP058560">
    <property type="protein sequence ID" value="QUH24224.1"/>
    <property type="molecule type" value="Genomic_DNA"/>
</dbReference>
<dbReference type="Pfam" id="PF00011">
    <property type="entry name" value="HSP20"/>
    <property type="match status" value="1"/>
</dbReference>
<evidence type="ECO:0000256" key="1">
    <source>
        <dbReference type="PROSITE-ProRule" id="PRU00285"/>
    </source>
</evidence>
<dbReference type="GeneID" id="64821273"/>
<dbReference type="InterPro" id="IPR008978">
    <property type="entry name" value="HSP20-like_chaperone"/>
</dbReference>
<evidence type="ECO:0000313" key="7">
    <source>
        <dbReference type="Proteomes" id="UP000681041"/>
    </source>
</evidence>
<dbReference type="InterPro" id="IPR002068">
    <property type="entry name" value="A-crystallin/Hsp20_dom"/>
</dbReference>
<dbReference type="Gene3D" id="2.60.40.790">
    <property type="match status" value="1"/>
</dbReference>
<dbReference type="Proteomes" id="UP000681041">
    <property type="component" value="Chromosome"/>
</dbReference>
<name>A0A8T8K6K1_9EURY</name>
<dbReference type="CDD" id="cd06464">
    <property type="entry name" value="ACD_sHsps-like"/>
    <property type="match status" value="1"/>
</dbReference>
<dbReference type="AlphaFoldDB" id="A0A8T8K6K1"/>
<evidence type="ECO:0000256" key="2">
    <source>
        <dbReference type="RuleBase" id="RU003616"/>
    </source>
</evidence>
<feature type="region of interest" description="Disordered" evidence="3">
    <location>
        <begin position="1"/>
        <end position="20"/>
    </location>
</feature>
<sequence>MAVENNKSDSKKEKKTSSSEKIDLGAEKFIEDVLSSIQTKTEDFGKKLSDYKTELQKPLTDVVETENGLVVKMDLPGVKKEDIDLKMAEDQIIIKAIFEEKSEEVKYLQKERSHGKTIRTLTLPFSIDVEKVKADFDNSILTIKLPKIEKEVHKVDIE</sequence>
<evidence type="ECO:0000313" key="6">
    <source>
        <dbReference type="EMBL" id="QUH24224.1"/>
    </source>
</evidence>
<feature type="domain" description="CS" evidence="5">
    <location>
        <begin position="55"/>
        <end position="158"/>
    </location>
</feature>
<dbReference type="InterPro" id="IPR007052">
    <property type="entry name" value="CS_dom"/>
</dbReference>
<dbReference type="PROSITE" id="PS01031">
    <property type="entry name" value="SHSP"/>
    <property type="match status" value="1"/>
</dbReference>
<gene>
    <name evidence="6" type="ORF">HYG87_10870</name>
</gene>
<evidence type="ECO:0000259" key="4">
    <source>
        <dbReference type="PROSITE" id="PS01031"/>
    </source>
</evidence>
<evidence type="ECO:0000256" key="3">
    <source>
        <dbReference type="SAM" id="MobiDB-lite"/>
    </source>
</evidence>
<comment type="similarity">
    <text evidence="1 2">Belongs to the small heat shock protein (HSP20) family.</text>
</comment>
<accession>A0A8T8K6K1</accession>
<feature type="domain" description="SHSP" evidence="4">
    <location>
        <begin position="50"/>
        <end position="158"/>
    </location>
</feature>
<evidence type="ECO:0000259" key="5">
    <source>
        <dbReference type="PROSITE" id="PS51203"/>
    </source>
</evidence>
<protein>
    <submittedName>
        <fullName evidence="6">Hsp20/alpha crystallin family protein</fullName>
    </submittedName>
</protein>